<feature type="domain" description="Cadherin" evidence="4">
    <location>
        <begin position="106"/>
        <end position="239"/>
    </location>
</feature>
<keyword evidence="3" id="KW-0472">Membrane</keyword>
<sequence>MGPSVQHVVPIGPSGQQVVPMGASGHQVVPMGPSGQQVVPMGPSGQQIVPMGQVDTRTKWTPGSSNRAKWAQGSSNRAKWAQGSSNGAKWTTGSSNEAKWTQGSSNGAKWTTGVATSAEYGSRVTRVEANDPDDDINGIVRYVITDQICEVDDQPNVCQDENGNPKDPFTLDPLDGTIYTNIVFEPGWTGYFDLKISAFDIDNKTDDTQLSIYLLRDDQRVKIVVYDEPDDVVTWIDDFMAEIENITGALCSADSIQTHVDRNNEPNSDMTDIYIHCVDPETNEIMDVQEIIYLLDTYEDNLDALFEEYNVVAIVPAVVPDNTVDTNAYIQIATGILLIVALFLLFLLIYCYCSMRSRYQRKLRAARAGGNLGTGENELKQNPLQVPGTNQYKFEGSNPIWNTPEMDIYSEVQEPDKNSLDENEVSDDANSEDQEVTVDLYNDDYDYYNKLPPEYAESDEFLDAALGELEKHKIGLDLDDMEITAV</sequence>
<accession>A0ABM0M3F3</accession>
<organism evidence="5 6">
    <name type="scientific">Saccoglossus kowalevskii</name>
    <name type="common">Acorn worm</name>
    <dbReference type="NCBI Taxonomy" id="10224"/>
    <lineage>
        <taxon>Eukaryota</taxon>
        <taxon>Metazoa</taxon>
        <taxon>Hemichordata</taxon>
        <taxon>Enteropneusta</taxon>
        <taxon>Harrimaniidae</taxon>
        <taxon>Saccoglossus</taxon>
    </lineage>
</organism>
<evidence type="ECO:0000259" key="4">
    <source>
        <dbReference type="PROSITE" id="PS50268"/>
    </source>
</evidence>
<gene>
    <name evidence="6" type="primary">LOC100367969</name>
</gene>
<evidence type="ECO:0000256" key="1">
    <source>
        <dbReference type="PROSITE-ProRule" id="PRU00043"/>
    </source>
</evidence>
<keyword evidence="3" id="KW-0812">Transmembrane</keyword>
<dbReference type="InterPro" id="IPR002126">
    <property type="entry name" value="Cadherin-like_dom"/>
</dbReference>
<feature type="transmembrane region" description="Helical" evidence="3">
    <location>
        <begin position="328"/>
        <end position="353"/>
    </location>
</feature>
<dbReference type="SUPFAM" id="SSF49313">
    <property type="entry name" value="Cadherin-like"/>
    <property type="match status" value="1"/>
</dbReference>
<evidence type="ECO:0000256" key="2">
    <source>
        <dbReference type="SAM" id="MobiDB-lite"/>
    </source>
</evidence>
<dbReference type="InterPro" id="IPR015919">
    <property type="entry name" value="Cadherin-like_sf"/>
</dbReference>
<dbReference type="Proteomes" id="UP000694865">
    <property type="component" value="Unplaced"/>
</dbReference>
<dbReference type="Gene3D" id="2.60.40.60">
    <property type="entry name" value="Cadherins"/>
    <property type="match status" value="1"/>
</dbReference>
<dbReference type="GeneID" id="100367969"/>
<proteinExistence type="predicted"/>
<evidence type="ECO:0000313" key="6">
    <source>
        <dbReference type="RefSeq" id="XP_006814544.1"/>
    </source>
</evidence>
<dbReference type="RefSeq" id="XP_006814544.1">
    <property type="nucleotide sequence ID" value="XM_006814481.1"/>
</dbReference>
<name>A0ABM0M3F3_SACKO</name>
<keyword evidence="3" id="KW-1133">Transmembrane helix</keyword>
<reference evidence="6" key="1">
    <citation type="submission" date="2025-08" db="UniProtKB">
        <authorList>
            <consortium name="RefSeq"/>
        </authorList>
    </citation>
    <scope>IDENTIFICATION</scope>
    <source>
        <tissue evidence="6">Testes</tissue>
    </source>
</reference>
<evidence type="ECO:0000256" key="3">
    <source>
        <dbReference type="SAM" id="Phobius"/>
    </source>
</evidence>
<keyword evidence="1" id="KW-0106">Calcium</keyword>
<evidence type="ECO:0000313" key="5">
    <source>
        <dbReference type="Proteomes" id="UP000694865"/>
    </source>
</evidence>
<dbReference type="CDD" id="cd11304">
    <property type="entry name" value="Cadherin_repeat"/>
    <property type="match status" value="1"/>
</dbReference>
<protein>
    <submittedName>
        <fullName evidence="6">Cadherin-23-like</fullName>
    </submittedName>
</protein>
<keyword evidence="5" id="KW-1185">Reference proteome</keyword>
<feature type="region of interest" description="Disordered" evidence="2">
    <location>
        <begin position="60"/>
        <end position="110"/>
    </location>
</feature>
<dbReference type="PROSITE" id="PS50268">
    <property type="entry name" value="CADHERIN_2"/>
    <property type="match status" value="1"/>
</dbReference>